<reference evidence="3" key="1">
    <citation type="submission" date="2021-08" db="EMBL/GenBank/DDBJ databases">
        <authorList>
            <person name="Misof B."/>
            <person name="Oliver O."/>
            <person name="Podsiadlowski L."/>
            <person name="Donath A."/>
            <person name="Peters R."/>
            <person name="Mayer C."/>
            <person name="Rust J."/>
            <person name="Gunkel S."/>
            <person name="Lesny P."/>
            <person name="Martin S."/>
            <person name="Oeyen J.P."/>
            <person name="Petersen M."/>
            <person name="Panagiotis P."/>
            <person name="Wilbrandt J."/>
            <person name="Tanja T."/>
        </authorList>
    </citation>
    <scope>NUCLEOTIDE SEQUENCE</scope>
    <source>
        <strain evidence="3">GBR_01_08_01A</strain>
        <tissue evidence="3">Thorax + abdomen</tissue>
    </source>
</reference>
<feature type="compositionally biased region" description="Polar residues" evidence="1">
    <location>
        <begin position="173"/>
        <end position="182"/>
    </location>
</feature>
<keyword evidence="2" id="KW-1133">Transmembrane helix</keyword>
<reference evidence="3" key="2">
    <citation type="journal article" date="2023" name="Commun. Biol.">
        <title>Intrasexual cuticular hydrocarbon dimorphism in a wasp sheds light on hydrocarbon biosynthesis genes in Hymenoptera.</title>
        <authorList>
            <person name="Moris V.C."/>
            <person name="Podsiadlowski L."/>
            <person name="Martin S."/>
            <person name="Oeyen J.P."/>
            <person name="Donath A."/>
            <person name="Petersen M."/>
            <person name="Wilbrandt J."/>
            <person name="Misof B."/>
            <person name="Liedtke D."/>
            <person name="Thamm M."/>
            <person name="Scheiner R."/>
            <person name="Schmitt T."/>
            <person name="Niehuis O."/>
        </authorList>
    </citation>
    <scope>NUCLEOTIDE SEQUENCE</scope>
    <source>
        <strain evidence="3">GBR_01_08_01A</strain>
    </source>
</reference>
<feature type="region of interest" description="Disordered" evidence="1">
    <location>
        <begin position="151"/>
        <end position="288"/>
    </location>
</feature>
<name>A0AAD9RGL5_9HYME</name>
<evidence type="ECO:0000313" key="3">
    <source>
        <dbReference type="EMBL" id="KAK2579341.1"/>
    </source>
</evidence>
<sequence length="452" mass="50350">MASRKEERGIVLSKIGIIFLLIGPAVCVENTELVPSNHRNVSATLTLMPESRSTEDQDLKNETVLTTKIDLTTERYSVLHSSSVIKDPRKVKIPLTSSSSGSYHGLRNVKTFSKKDTYLEALEHSHTSKDPKEGVVNVDVKPTRSKFSRREYVQGPVYMPDTEYGAPKEPSTVYGSPNGFGTSSKSPKNSYGPPSSSSFFPKPGDSYSLPHQSSVDFNDHSGYGGPQNSYSPPSSNYGPPQSNYGPPQANYGPPSHAYGAPAYPQQSYGPPGNSYLPHQQGYDNAPADYGTPYGHSSSLIEFPRIDLSWPFALKLNAFTLAKILLKLVLFKMIVKFIAVICLLLFIPKLEIIKQPNKDDAEEEEGRALFKPSTAWERLNLLTEVVMNSVEKYAVQNEAGSQGEARSNTDEDCTSIMCRLRRTFLYKESWQDYVDLFKSYLLDEKETVEPKRR</sequence>
<feature type="compositionally biased region" description="Low complexity" evidence="1">
    <location>
        <begin position="226"/>
        <end position="244"/>
    </location>
</feature>
<feature type="transmembrane region" description="Helical" evidence="2">
    <location>
        <begin position="323"/>
        <end position="346"/>
    </location>
</feature>
<organism evidence="3 4">
    <name type="scientific">Odynerus spinipes</name>
    <dbReference type="NCBI Taxonomy" id="1348599"/>
    <lineage>
        <taxon>Eukaryota</taxon>
        <taxon>Metazoa</taxon>
        <taxon>Ecdysozoa</taxon>
        <taxon>Arthropoda</taxon>
        <taxon>Hexapoda</taxon>
        <taxon>Insecta</taxon>
        <taxon>Pterygota</taxon>
        <taxon>Neoptera</taxon>
        <taxon>Endopterygota</taxon>
        <taxon>Hymenoptera</taxon>
        <taxon>Apocrita</taxon>
        <taxon>Aculeata</taxon>
        <taxon>Vespoidea</taxon>
        <taxon>Vespidae</taxon>
        <taxon>Eumeninae</taxon>
        <taxon>Odynerus</taxon>
    </lineage>
</organism>
<feature type="compositionally biased region" description="Low complexity" evidence="1">
    <location>
        <begin position="183"/>
        <end position="206"/>
    </location>
</feature>
<dbReference type="AlphaFoldDB" id="A0AAD9RGL5"/>
<dbReference type="EMBL" id="JAIFRP010000096">
    <property type="protein sequence ID" value="KAK2579341.1"/>
    <property type="molecule type" value="Genomic_DNA"/>
</dbReference>
<accession>A0AAD9RGL5</accession>
<gene>
    <name evidence="3" type="ORF">KPH14_008292</name>
</gene>
<keyword evidence="4" id="KW-1185">Reference proteome</keyword>
<proteinExistence type="predicted"/>
<keyword evidence="2" id="KW-0472">Membrane</keyword>
<evidence type="ECO:0000256" key="1">
    <source>
        <dbReference type="SAM" id="MobiDB-lite"/>
    </source>
</evidence>
<keyword evidence="2" id="KW-0812">Transmembrane</keyword>
<feature type="region of interest" description="Disordered" evidence="1">
    <location>
        <begin position="123"/>
        <end position="142"/>
    </location>
</feature>
<evidence type="ECO:0000256" key="2">
    <source>
        <dbReference type="SAM" id="Phobius"/>
    </source>
</evidence>
<dbReference type="Proteomes" id="UP001258017">
    <property type="component" value="Unassembled WGS sequence"/>
</dbReference>
<comment type="caution">
    <text evidence="3">The sequence shown here is derived from an EMBL/GenBank/DDBJ whole genome shotgun (WGS) entry which is preliminary data.</text>
</comment>
<evidence type="ECO:0000313" key="4">
    <source>
        <dbReference type="Proteomes" id="UP001258017"/>
    </source>
</evidence>
<protein>
    <submittedName>
        <fullName evidence="3">Uncharacterized protein</fullName>
    </submittedName>
</protein>
<feature type="compositionally biased region" description="Basic and acidic residues" evidence="1">
    <location>
        <begin position="123"/>
        <end position="133"/>
    </location>
</feature>